<dbReference type="Proteomes" id="UP000178912">
    <property type="component" value="Unassembled WGS sequence"/>
</dbReference>
<dbReference type="EMBL" id="FJUX01000015">
    <property type="protein sequence ID" value="CZS93513.1"/>
    <property type="molecule type" value="Genomic_DNA"/>
</dbReference>
<dbReference type="AlphaFoldDB" id="A0A1E1K608"/>
<evidence type="ECO:0000313" key="2">
    <source>
        <dbReference type="Proteomes" id="UP000178912"/>
    </source>
</evidence>
<sequence>MYQVLSEYKYERSVVYSKDRGSPSRMAWIGKETTVSTCDSELRTIVQTEDVGWHDARHKHAYLNLLLLTLRLMELKVMKKIGRSGRKAARSTSNLRLQSARPMNSGNPGRLWTALPRRLGTLVAAAPDRLRSPASEARQVLLLYSYFSHEVFGWRSDQHDACVETKSKAGNFSENRHTKYLKLNGSPP</sequence>
<protein>
    <submittedName>
        <fullName evidence="1">Uncharacterized protein</fullName>
    </submittedName>
</protein>
<accession>A0A1E1K608</accession>
<evidence type="ECO:0000313" key="1">
    <source>
        <dbReference type="EMBL" id="CZS93513.1"/>
    </source>
</evidence>
<proteinExistence type="predicted"/>
<name>A0A1E1K608_9HELO</name>
<organism evidence="1 2">
    <name type="scientific">Rhynchosporium agropyri</name>
    <dbReference type="NCBI Taxonomy" id="914238"/>
    <lineage>
        <taxon>Eukaryota</taxon>
        <taxon>Fungi</taxon>
        <taxon>Dikarya</taxon>
        <taxon>Ascomycota</taxon>
        <taxon>Pezizomycotina</taxon>
        <taxon>Leotiomycetes</taxon>
        <taxon>Helotiales</taxon>
        <taxon>Ploettnerulaceae</taxon>
        <taxon>Rhynchosporium</taxon>
    </lineage>
</organism>
<reference evidence="2" key="1">
    <citation type="submission" date="2016-03" db="EMBL/GenBank/DDBJ databases">
        <authorList>
            <person name="Guldener U."/>
        </authorList>
    </citation>
    <scope>NUCLEOTIDE SEQUENCE [LARGE SCALE GENOMIC DNA]</scope>
    <source>
        <strain evidence="2">04CH-RAC-A.6.1</strain>
    </source>
</reference>
<gene>
    <name evidence="1" type="ORF">RAG0_03787</name>
</gene>
<keyword evidence="2" id="KW-1185">Reference proteome</keyword>